<dbReference type="Proteomes" id="UP000027432">
    <property type="component" value="Unassembled WGS sequence"/>
</dbReference>
<evidence type="ECO:0000256" key="1">
    <source>
        <dbReference type="SAM" id="SignalP"/>
    </source>
</evidence>
<keyword evidence="1" id="KW-0732">Signal</keyword>
<dbReference type="EMBL" id="AUND01000023">
    <property type="protein sequence ID" value="KEO52990.1"/>
    <property type="molecule type" value="Genomic_DNA"/>
</dbReference>
<dbReference type="STRING" id="1353537.TP2_08605"/>
<reference evidence="2 3" key="1">
    <citation type="submission" date="2013-07" db="EMBL/GenBank/DDBJ databases">
        <title>Thioclava pacifica DSM 10166 Genome Sequencing.</title>
        <authorList>
            <person name="Lai Q."/>
            <person name="Shao Z."/>
        </authorList>
    </citation>
    <scope>NUCLEOTIDE SEQUENCE [LARGE SCALE GENOMIC DNA]</scope>
    <source>
        <strain evidence="2 3">DSM 10166</strain>
    </source>
</reference>
<sequence>MRSISALALILFLPVSALAQDALGPPLTAEQFDARTVGRTITYSAYGKPYGIEQYKPGQKVIWAFTEDECKEGDWYQSGQYICFDYGEQIPLQCWTFYDGPQGLVAKFKGDTASEPLVSLSESHEPLSCQGPDVGV</sequence>
<dbReference type="eggNOG" id="ENOG50319IW">
    <property type="taxonomic scope" value="Bacteria"/>
</dbReference>
<keyword evidence="3" id="KW-1185">Reference proteome</keyword>
<comment type="caution">
    <text evidence="2">The sequence shown here is derived from an EMBL/GenBank/DDBJ whole genome shotgun (WGS) entry which is preliminary data.</text>
</comment>
<evidence type="ECO:0000313" key="2">
    <source>
        <dbReference type="EMBL" id="KEO52990.1"/>
    </source>
</evidence>
<dbReference type="AlphaFoldDB" id="A0A074JAW1"/>
<name>A0A074JAW1_9RHOB</name>
<accession>A0A074JAW1</accession>
<protein>
    <recommendedName>
        <fullName evidence="4">DUF995 domain-containing protein</fullName>
    </recommendedName>
</protein>
<gene>
    <name evidence="2" type="ORF">TP2_08605</name>
</gene>
<feature type="chain" id="PRO_5001696562" description="DUF995 domain-containing protein" evidence="1">
    <location>
        <begin position="20"/>
        <end position="136"/>
    </location>
</feature>
<proteinExistence type="predicted"/>
<organism evidence="2 3">
    <name type="scientific">Thioclava pacifica DSM 10166</name>
    <dbReference type="NCBI Taxonomy" id="1353537"/>
    <lineage>
        <taxon>Bacteria</taxon>
        <taxon>Pseudomonadati</taxon>
        <taxon>Pseudomonadota</taxon>
        <taxon>Alphaproteobacteria</taxon>
        <taxon>Rhodobacterales</taxon>
        <taxon>Paracoccaceae</taxon>
        <taxon>Thioclava</taxon>
    </lineage>
</organism>
<dbReference type="RefSeq" id="WP_038077334.1">
    <property type="nucleotide sequence ID" value="NZ_AUND01000023.1"/>
</dbReference>
<dbReference type="OrthoDB" id="7304934at2"/>
<feature type="signal peptide" evidence="1">
    <location>
        <begin position="1"/>
        <end position="19"/>
    </location>
</feature>
<evidence type="ECO:0008006" key="4">
    <source>
        <dbReference type="Google" id="ProtNLM"/>
    </source>
</evidence>
<evidence type="ECO:0000313" key="3">
    <source>
        <dbReference type="Proteomes" id="UP000027432"/>
    </source>
</evidence>